<comment type="caution">
    <text evidence="1">The sequence shown here is derived from an EMBL/GenBank/DDBJ whole genome shotgun (WGS) entry which is preliminary data.</text>
</comment>
<dbReference type="InterPro" id="IPR011990">
    <property type="entry name" value="TPR-like_helical_dom_sf"/>
</dbReference>
<evidence type="ECO:0008006" key="3">
    <source>
        <dbReference type="Google" id="ProtNLM"/>
    </source>
</evidence>
<dbReference type="AlphaFoldDB" id="A0A967B1Y6"/>
<evidence type="ECO:0000313" key="1">
    <source>
        <dbReference type="EMBL" id="NHF61617.1"/>
    </source>
</evidence>
<reference evidence="1" key="1">
    <citation type="submission" date="2019-07" db="EMBL/GenBank/DDBJ databases">
        <authorList>
            <person name="De-Chao Zhang Q."/>
        </authorList>
    </citation>
    <scope>NUCLEOTIDE SEQUENCE</scope>
    <source>
        <strain evidence="1">TP-CH-4</strain>
    </source>
</reference>
<keyword evidence="2" id="KW-1185">Reference proteome</keyword>
<dbReference type="Proteomes" id="UP000707206">
    <property type="component" value="Unassembled WGS sequence"/>
</dbReference>
<dbReference type="RefSeq" id="WP_152576112.1">
    <property type="nucleotide sequence ID" value="NZ_VIKU02000013.1"/>
</dbReference>
<dbReference type="SUPFAM" id="SSF48452">
    <property type="entry name" value="TPR-like"/>
    <property type="match status" value="1"/>
</dbReference>
<reference evidence="1" key="2">
    <citation type="submission" date="2020-03" db="EMBL/GenBank/DDBJ databases">
        <title>Flavobacteriaceae bacterium strain TP-CH-4, a member of the family Flavobacteriaceae isolated from a deep-sea seamount.</title>
        <authorList>
            <person name="Zhang D.-C."/>
        </authorList>
    </citation>
    <scope>NUCLEOTIDE SEQUENCE</scope>
    <source>
        <strain evidence="1">TP-CH-4</strain>
    </source>
</reference>
<organism evidence="1 2">
    <name type="scientific">Pelagihabitans pacificus</name>
    <dbReference type="NCBI Taxonomy" id="2696054"/>
    <lineage>
        <taxon>Bacteria</taxon>
        <taxon>Pseudomonadati</taxon>
        <taxon>Bacteroidota</taxon>
        <taxon>Flavobacteriia</taxon>
        <taxon>Flavobacteriales</taxon>
        <taxon>Flavobacteriaceae</taxon>
        <taxon>Pelagihabitans</taxon>
    </lineage>
</organism>
<gene>
    <name evidence="1" type="ORF">FK220_019865</name>
</gene>
<accession>A0A967B1Y6</accession>
<dbReference type="Gene3D" id="1.25.40.10">
    <property type="entry name" value="Tetratricopeptide repeat domain"/>
    <property type="match status" value="1"/>
</dbReference>
<proteinExistence type="predicted"/>
<dbReference type="EMBL" id="VIKU02000013">
    <property type="protein sequence ID" value="NHF61617.1"/>
    <property type="molecule type" value="Genomic_DNA"/>
</dbReference>
<evidence type="ECO:0000313" key="2">
    <source>
        <dbReference type="Proteomes" id="UP000707206"/>
    </source>
</evidence>
<name>A0A967B1Y6_9FLAO</name>
<protein>
    <recommendedName>
        <fullName evidence="3">Tetratricopeptide repeat protein</fullName>
    </recommendedName>
</protein>
<sequence>MKTEFEKDILEQYDKFFISENPTEKDSLRNDIRKKLLDQNELTSENYQILGLVDYESEDWKNHSERILENFSKSVEKDESNFLARLYLAHIYHDIGNLDLALENYLKVNDKELKKFQLWRYVKLIEQIGYCKYKLGDETGGITLFEKVLEWYRKTEDEYELARPTELLECLPENHKIVVGIKKVENYLD</sequence>